<sequence>MINVAAVKYARVSTSNPTLYMWWLQTTKPNTPIDIIAYTIPKYPNTLLFELAEIVVLIIPKPGSPPPATSKNDVLKFLSVNTIVIAPASTGNDNNNNTAVTRTAHPNRANLCNLIPGLLIFKMVVIKFIAPRRLLIPDRCKAKMARSTLGPL</sequence>
<reference evidence="1" key="1">
    <citation type="journal article" date="2019" name="Sci. Rep.">
        <title>Draft genome of Tanacetum cinerariifolium, the natural source of mosquito coil.</title>
        <authorList>
            <person name="Yamashiro T."/>
            <person name="Shiraishi A."/>
            <person name="Satake H."/>
            <person name="Nakayama K."/>
        </authorList>
    </citation>
    <scope>NUCLEOTIDE SEQUENCE</scope>
</reference>
<accession>A0A6L2NZ44</accession>
<name>A0A6L2NZ44_TANCI</name>
<dbReference type="AlphaFoldDB" id="A0A6L2NZ44"/>
<comment type="caution">
    <text evidence="1">The sequence shown here is derived from an EMBL/GenBank/DDBJ whole genome shotgun (WGS) entry which is preliminary data.</text>
</comment>
<dbReference type="EMBL" id="BKCJ010010153">
    <property type="protein sequence ID" value="GEU90292.1"/>
    <property type="molecule type" value="Genomic_DNA"/>
</dbReference>
<evidence type="ECO:0000313" key="1">
    <source>
        <dbReference type="EMBL" id="GEU90292.1"/>
    </source>
</evidence>
<organism evidence="1">
    <name type="scientific">Tanacetum cinerariifolium</name>
    <name type="common">Dalmatian daisy</name>
    <name type="synonym">Chrysanthemum cinerariifolium</name>
    <dbReference type="NCBI Taxonomy" id="118510"/>
    <lineage>
        <taxon>Eukaryota</taxon>
        <taxon>Viridiplantae</taxon>
        <taxon>Streptophyta</taxon>
        <taxon>Embryophyta</taxon>
        <taxon>Tracheophyta</taxon>
        <taxon>Spermatophyta</taxon>
        <taxon>Magnoliopsida</taxon>
        <taxon>eudicotyledons</taxon>
        <taxon>Gunneridae</taxon>
        <taxon>Pentapetalae</taxon>
        <taxon>asterids</taxon>
        <taxon>campanulids</taxon>
        <taxon>Asterales</taxon>
        <taxon>Asteraceae</taxon>
        <taxon>Asteroideae</taxon>
        <taxon>Anthemideae</taxon>
        <taxon>Anthemidinae</taxon>
        <taxon>Tanacetum</taxon>
    </lineage>
</organism>
<protein>
    <submittedName>
        <fullName evidence="1">Uncharacterized protein</fullName>
    </submittedName>
</protein>
<gene>
    <name evidence="1" type="ORF">Tci_062270</name>
</gene>
<proteinExistence type="predicted"/>